<keyword evidence="6 7" id="KW-0472">Membrane</keyword>
<dbReference type="PROSITE" id="PS50928">
    <property type="entry name" value="ABC_TM1"/>
    <property type="match status" value="1"/>
</dbReference>
<dbReference type="EMBL" id="JAAOCA010000018">
    <property type="protein sequence ID" value="MBD1599998.1"/>
    <property type="molecule type" value="Genomic_DNA"/>
</dbReference>
<name>A0ABR7Z3E9_9PSED</name>
<feature type="transmembrane region" description="Helical" evidence="7">
    <location>
        <begin position="126"/>
        <end position="146"/>
    </location>
</feature>
<comment type="similarity">
    <text evidence="7">Belongs to the binding-protein-dependent transport system permease family.</text>
</comment>
<organism evidence="9 10">
    <name type="scientific">Pseudomonas typographi</name>
    <dbReference type="NCBI Taxonomy" id="2715964"/>
    <lineage>
        <taxon>Bacteria</taxon>
        <taxon>Pseudomonadati</taxon>
        <taxon>Pseudomonadota</taxon>
        <taxon>Gammaproteobacteria</taxon>
        <taxon>Pseudomonadales</taxon>
        <taxon>Pseudomonadaceae</taxon>
        <taxon>Pseudomonas</taxon>
    </lineage>
</organism>
<keyword evidence="5 7" id="KW-1133">Transmembrane helix</keyword>
<evidence type="ECO:0000256" key="6">
    <source>
        <dbReference type="ARBA" id="ARBA00023136"/>
    </source>
</evidence>
<dbReference type="Proteomes" id="UP000805841">
    <property type="component" value="Unassembled WGS sequence"/>
</dbReference>
<keyword evidence="4 7" id="KW-0812">Transmembrane</keyword>
<keyword evidence="2 7" id="KW-0813">Transport</keyword>
<dbReference type="PANTHER" id="PTHR30151">
    <property type="entry name" value="ALKANE SULFONATE ABC TRANSPORTER-RELATED, MEMBRANE SUBUNIT"/>
    <property type="match status" value="1"/>
</dbReference>
<evidence type="ECO:0000259" key="8">
    <source>
        <dbReference type="PROSITE" id="PS50928"/>
    </source>
</evidence>
<dbReference type="SUPFAM" id="SSF161098">
    <property type="entry name" value="MetI-like"/>
    <property type="match status" value="1"/>
</dbReference>
<proteinExistence type="inferred from homology"/>
<dbReference type="CDD" id="cd06261">
    <property type="entry name" value="TM_PBP2"/>
    <property type="match status" value="1"/>
</dbReference>
<feature type="domain" description="ABC transmembrane type-1" evidence="8">
    <location>
        <begin position="60"/>
        <end position="241"/>
    </location>
</feature>
<comment type="subcellular location">
    <subcellularLocation>
        <location evidence="1 7">Cell membrane</location>
        <topology evidence="1 7">Multi-pass membrane protein</topology>
    </subcellularLocation>
</comment>
<evidence type="ECO:0000256" key="5">
    <source>
        <dbReference type="ARBA" id="ARBA00022989"/>
    </source>
</evidence>
<reference evidence="9 10" key="1">
    <citation type="journal article" date="2020" name="Insects">
        <title>Bacteria Belonging to Pseudomonas typographi sp. nov. from the Bark Beetle Ips typographus Have Genomic Potential to Aid in the Host Ecology.</title>
        <authorList>
            <person name="Peral-Aranega E."/>
            <person name="Saati-Santamaria Z."/>
            <person name="Kolarik M."/>
            <person name="Rivas R."/>
            <person name="Garcia-Fraile P."/>
        </authorList>
    </citation>
    <scope>NUCLEOTIDE SEQUENCE [LARGE SCALE GENOMIC DNA]</scope>
    <source>
        <strain evidence="9 10">CA3A</strain>
    </source>
</reference>
<comment type="caution">
    <text evidence="9">The sequence shown here is derived from an EMBL/GenBank/DDBJ whole genome shotgun (WGS) entry which is preliminary data.</text>
</comment>
<gene>
    <name evidence="9" type="ORF">HAQ05_14975</name>
</gene>
<feature type="transmembrane region" description="Helical" evidence="7">
    <location>
        <begin position="97"/>
        <end position="120"/>
    </location>
</feature>
<dbReference type="InterPro" id="IPR035906">
    <property type="entry name" value="MetI-like_sf"/>
</dbReference>
<keyword evidence="3" id="KW-1003">Cell membrane</keyword>
<dbReference type="InterPro" id="IPR000515">
    <property type="entry name" value="MetI-like"/>
</dbReference>
<sequence length="258" mass="28064">MSVISLRKLRRGTTIPALILLAWWAVYAFGITDSKLFVPPGQVLTAAATLSEAGELWPAVGQSLLRAMGGFILGAGIGLIMGVLLGMSSRTERFFSLTLHSVKQVSLFAWLPLISVWFGYEDGSKVVFIALAAFFPVVLNTLEGVGNVPRDWVDVARVSHFTPWQMFARLVLPAALPSIFNGIYLSLVFSWLATLGAEYLLGSGIGLGTLLFESRAEFKMDVVLVGLVLTGFIGFALDIIAKATERRLLRWRENTVGA</sequence>
<dbReference type="Gene3D" id="1.10.3720.10">
    <property type="entry name" value="MetI-like"/>
    <property type="match status" value="1"/>
</dbReference>
<dbReference type="PANTHER" id="PTHR30151:SF38">
    <property type="entry name" value="ALIPHATIC SULFONATES TRANSPORT PERMEASE PROTEIN SSUC-RELATED"/>
    <property type="match status" value="1"/>
</dbReference>
<feature type="transmembrane region" description="Helical" evidence="7">
    <location>
        <begin position="167"/>
        <end position="193"/>
    </location>
</feature>
<feature type="transmembrane region" description="Helical" evidence="7">
    <location>
        <begin position="222"/>
        <end position="241"/>
    </location>
</feature>
<keyword evidence="10" id="KW-1185">Reference proteome</keyword>
<dbReference type="RefSeq" id="WP_190421938.1">
    <property type="nucleotide sequence ID" value="NZ_JAAOCA010000018.1"/>
</dbReference>
<evidence type="ECO:0000256" key="1">
    <source>
        <dbReference type="ARBA" id="ARBA00004651"/>
    </source>
</evidence>
<feature type="transmembrane region" description="Helical" evidence="7">
    <location>
        <begin position="64"/>
        <end position="85"/>
    </location>
</feature>
<evidence type="ECO:0000256" key="4">
    <source>
        <dbReference type="ARBA" id="ARBA00022692"/>
    </source>
</evidence>
<evidence type="ECO:0000256" key="7">
    <source>
        <dbReference type="RuleBase" id="RU363032"/>
    </source>
</evidence>
<accession>A0ABR7Z3E9</accession>
<dbReference type="Pfam" id="PF00528">
    <property type="entry name" value="BPD_transp_1"/>
    <property type="match status" value="1"/>
</dbReference>
<evidence type="ECO:0000256" key="2">
    <source>
        <dbReference type="ARBA" id="ARBA00022448"/>
    </source>
</evidence>
<protein>
    <submittedName>
        <fullName evidence="9">ABC transporter permease</fullName>
    </submittedName>
</protein>
<evidence type="ECO:0000313" key="10">
    <source>
        <dbReference type="Proteomes" id="UP000805841"/>
    </source>
</evidence>
<evidence type="ECO:0000256" key="3">
    <source>
        <dbReference type="ARBA" id="ARBA00022475"/>
    </source>
</evidence>
<evidence type="ECO:0000313" key="9">
    <source>
        <dbReference type="EMBL" id="MBD1599998.1"/>
    </source>
</evidence>